<evidence type="ECO:0000313" key="17">
    <source>
        <dbReference type="EMBL" id="AWL27473.1"/>
    </source>
</evidence>
<dbReference type="EC" id="2.7.13.3" evidence="3"/>
<dbReference type="PANTHER" id="PTHR45528:SF1">
    <property type="entry name" value="SENSOR HISTIDINE KINASE CPXA"/>
    <property type="match status" value="1"/>
</dbReference>
<keyword evidence="11 14" id="KW-1133">Transmembrane helix</keyword>
<evidence type="ECO:0000256" key="12">
    <source>
        <dbReference type="ARBA" id="ARBA00023012"/>
    </source>
</evidence>
<dbReference type="KEGG" id="adv:DJ533_02120"/>
<sequence length="359" mass="40918">MKSKSKIKIKISKQLIITFSILNFSITFFTLTFGYLIYAIAIEAKLVTWEKLGQNWPYLHLLDLVWLLIVLIIGFFLSIFLGIRLSQRFVRPIESIAVATQKISQGDLTARVENNKYVNAEISELIDNFNDMAHKLEVSIKNAHVWNAAIAHELRTPVTILQGRLQGIVDNVFEPSPALMKSLLNQTEGLSYLVEDLRVLSLIENQQLKLNIEPTNFQKSVSKIILMFSEKLEEAKITIHSEVSDDIVYCDSRRMEQVLIALVDNAIRYANPGLLSITSFVQRHIWTLMIQDDGPGISMEYQEELFKPFFRIEDSRNKAFGGTGLGLAVVNAIINAHHGTIQYENRNSKSVFTIRINFE</sequence>
<evidence type="ECO:0000259" key="16">
    <source>
        <dbReference type="PROSITE" id="PS50885"/>
    </source>
</evidence>
<evidence type="ECO:0000256" key="14">
    <source>
        <dbReference type="SAM" id="Phobius"/>
    </source>
</evidence>
<dbReference type="STRING" id="1871111.GCA_001704615_02002"/>
<reference evidence="17" key="1">
    <citation type="submission" date="2019-08" db="EMBL/GenBank/DDBJ databases">
        <title>The complete genome of Acinetobacter defluvii strain WCHAD010030.</title>
        <authorList>
            <person name="Hu Y."/>
            <person name="Qin J."/>
            <person name="Feng Y."/>
            <person name="Zong Z."/>
        </authorList>
    </citation>
    <scope>NUCLEOTIDE SEQUENCE</scope>
    <source>
        <strain evidence="17">WCHA30</strain>
        <plasmid evidence="17">pOXA58_010030</plasmid>
    </source>
</reference>
<evidence type="ECO:0000313" key="18">
    <source>
        <dbReference type="Proteomes" id="UP000245977"/>
    </source>
</evidence>
<keyword evidence="8" id="KW-0547">Nucleotide-binding</keyword>
<comment type="subcellular location">
    <subcellularLocation>
        <location evidence="2">Cell membrane</location>
        <topology evidence="2">Multi-pass membrane protein</topology>
    </subcellularLocation>
</comment>
<geneLocation type="plasmid" evidence="17 18">
    <name>pOXA58_010030</name>
</geneLocation>
<comment type="catalytic activity">
    <reaction evidence="1">
        <text>ATP + protein L-histidine = ADP + protein N-phospho-L-histidine.</text>
        <dbReference type="EC" id="2.7.13.3"/>
    </reaction>
</comment>
<dbReference type="Gene3D" id="1.10.287.130">
    <property type="match status" value="1"/>
</dbReference>
<evidence type="ECO:0000256" key="7">
    <source>
        <dbReference type="ARBA" id="ARBA00022692"/>
    </source>
</evidence>
<keyword evidence="9 17" id="KW-0418">Kinase</keyword>
<evidence type="ECO:0000256" key="4">
    <source>
        <dbReference type="ARBA" id="ARBA00022475"/>
    </source>
</evidence>
<keyword evidence="17" id="KW-0614">Plasmid</keyword>
<evidence type="ECO:0000256" key="1">
    <source>
        <dbReference type="ARBA" id="ARBA00000085"/>
    </source>
</evidence>
<dbReference type="InterPro" id="IPR036097">
    <property type="entry name" value="HisK_dim/P_sf"/>
</dbReference>
<dbReference type="InterPro" id="IPR003661">
    <property type="entry name" value="HisK_dim/P_dom"/>
</dbReference>
<dbReference type="Pfam" id="PF00672">
    <property type="entry name" value="HAMP"/>
    <property type="match status" value="1"/>
</dbReference>
<dbReference type="InterPro" id="IPR050398">
    <property type="entry name" value="HssS/ArlS-like"/>
</dbReference>
<evidence type="ECO:0000256" key="10">
    <source>
        <dbReference type="ARBA" id="ARBA00022840"/>
    </source>
</evidence>
<evidence type="ECO:0000256" key="5">
    <source>
        <dbReference type="ARBA" id="ARBA00022553"/>
    </source>
</evidence>
<dbReference type="SMART" id="SM00388">
    <property type="entry name" value="HisKA"/>
    <property type="match status" value="1"/>
</dbReference>
<dbReference type="Gene3D" id="3.30.565.10">
    <property type="entry name" value="Histidine kinase-like ATPase, C-terminal domain"/>
    <property type="match status" value="1"/>
</dbReference>
<keyword evidence="4" id="KW-1003">Cell membrane</keyword>
<evidence type="ECO:0000259" key="15">
    <source>
        <dbReference type="PROSITE" id="PS50109"/>
    </source>
</evidence>
<feature type="transmembrane region" description="Helical" evidence="14">
    <location>
        <begin position="61"/>
        <end position="83"/>
    </location>
</feature>
<keyword evidence="5" id="KW-0597">Phosphoprotein</keyword>
<proteinExistence type="predicted"/>
<dbReference type="SUPFAM" id="SSF47384">
    <property type="entry name" value="Homodimeric domain of signal transducing histidine kinase"/>
    <property type="match status" value="1"/>
</dbReference>
<protein>
    <recommendedName>
        <fullName evidence="3">histidine kinase</fullName>
        <ecNumber evidence="3">2.7.13.3</ecNumber>
    </recommendedName>
</protein>
<keyword evidence="18" id="KW-1185">Reference proteome</keyword>
<feature type="domain" description="Histidine kinase" evidence="15">
    <location>
        <begin position="149"/>
        <end position="359"/>
    </location>
</feature>
<dbReference type="InterPro" id="IPR005467">
    <property type="entry name" value="His_kinase_dom"/>
</dbReference>
<organism evidence="17 18">
    <name type="scientific">Acinetobacter defluvii</name>
    <dbReference type="NCBI Taxonomy" id="1871111"/>
    <lineage>
        <taxon>Bacteria</taxon>
        <taxon>Pseudomonadati</taxon>
        <taxon>Pseudomonadota</taxon>
        <taxon>Gammaproteobacteria</taxon>
        <taxon>Moraxellales</taxon>
        <taxon>Moraxellaceae</taxon>
        <taxon>Acinetobacter</taxon>
    </lineage>
</organism>
<keyword evidence="6" id="KW-0808">Transferase</keyword>
<evidence type="ECO:0000256" key="8">
    <source>
        <dbReference type="ARBA" id="ARBA00022741"/>
    </source>
</evidence>
<dbReference type="RefSeq" id="WP_043041662.1">
    <property type="nucleotide sequence ID" value="NZ_CP029396.2"/>
</dbReference>
<dbReference type="EMBL" id="CP029396">
    <property type="protein sequence ID" value="AWL27473.1"/>
    <property type="molecule type" value="Genomic_DNA"/>
</dbReference>
<dbReference type="CDD" id="cd00082">
    <property type="entry name" value="HisKA"/>
    <property type="match status" value="1"/>
</dbReference>
<dbReference type="Pfam" id="PF02518">
    <property type="entry name" value="HATPase_c"/>
    <property type="match status" value="1"/>
</dbReference>
<evidence type="ECO:0000256" key="6">
    <source>
        <dbReference type="ARBA" id="ARBA00022679"/>
    </source>
</evidence>
<dbReference type="GO" id="GO:0000155">
    <property type="term" value="F:phosphorelay sensor kinase activity"/>
    <property type="evidence" value="ECO:0007669"/>
    <property type="project" value="InterPro"/>
</dbReference>
<name>A0A2S2F936_9GAMM</name>
<keyword evidence="12" id="KW-0902">Two-component regulatory system</keyword>
<dbReference type="PRINTS" id="PR00344">
    <property type="entry name" value="BCTRLSENSOR"/>
</dbReference>
<dbReference type="Pfam" id="PF00512">
    <property type="entry name" value="HisKA"/>
    <property type="match status" value="1"/>
</dbReference>
<dbReference type="OrthoDB" id="9804645at2"/>
<dbReference type="InterPro" id="IPR003594">
    <property type="entry name" value="HATPase_dom"/>
</dbReference>
<dbReference type="InterPro" id="IPR036890">
    <property type="entry name" value="HATPase_C_sf"/>
</dbReference>
<evidence type="ECO:0000256" key="13">
    <source>
        <dbReference type="ARBA" id="ARBA00023136"/>
    </source>
</evidence>
<dbReference type="Gene3D" id="6.10.340.10">
    <property type="match status" value="1"/>
</dbReference>
<dbReference type="SUPFAM" id="SSF55874">
    <property type="entry name" value="ATPase domain of HSP90 chaperone/DNA topoisomerase II/histidine kinase"/>
    <property type="match status" value="1"/>
</dbReference>
<evidence type="ECO:0000256" key="3">
    <source>
        <dbReference type="ARBA" id="ARBA00012438"/>
    </source>
</evidence>
<evidence type="ECO:0000256" key="9">
    <source>
        <dbReference type="ARBA" id="ARBA00022777"/>
    </source>
</evidence>
<dbReference type="SMART" id="SM00304">
    <property type="entry name" value="HAMP"/>
    <property type="match status" value="1"/>
</dbReference>
<keyword evidence="13 14" id="KW-0472">Membrane</keyword>
<dbReference type="PROSITE" id="PS50885">
    <property type="entry name" value="HAMP"/>
    <property type="match status" value="1"/>
</dbReference>
<dbReference type="GO" id="GO:0005524">
    <property type="term" value="F:ATP binding"/>
    <property type="evidence" value="ECO:0007669"/>
    <property type="project" value="UniProtKB-KW"/>
</dbReference>
<dbReference type="GO" id="GO:0005886">
    <property type="term" value="C:plasma membrane"/>
    <property type="evidence" value="ECO:0007669"/>
    <property type="project" value="UniProtKB-SubCell"/>
</dbReference>
<keyword evidence="7 14" id="KW-0812">Transmembrane</keyword>
<dbReference type="FunFam" id="3.30.565.10:FF:000006">
    <property type="entry name" value="Sensor histidine kinase WalK"/>
    <property type="match status" value="1"/>
</dbReference>
<dbReference type="AlphaFoldDB" id="A0A2S2F936"/>
<accession>A0A2S2F936</accession>
<dbReference type="CDD" id="cd06225">
    <property type="entry name" value="HAMP"/>
    <property type="match status" value="1"/>
</dbReference>
<dbReference type="SUPFAM" id="SSF158472">
    <property type="entry name" value="HAMP domain-like"/>
    <property type="match status" value="1"/>
</dbReference>
<feature type="transmembrane region" description="Helical" evidence="14">
    <location>
        <begin position="21"/>
        <end position="41"/>
    </location>
</feature>
<feature type="domain" description="HAMP" evidence="16">
    <location>
        <begin position="87"/>
        <end position="141"/>
    </location>
</feature>
<dbReference type="InterPro" id="IPR004358">
    <property type="entry name" value="Sig_transdc_His_kin-like_C"/>
</dbReference>
<evidence type="ECO:0000256" key="2">
    <source>
        <dbReference type="ARBA" id="ARBA00004651"/>
    </source>
</evidence>
<dbReference type="SMART" id="SM00387">
    <property type="entry name" value="HATPase_c"/>
    <property type="match status" value="1"/>
</dbReference>
<keyword evidence="10" id="KW-0067">ATP-binding</keyword>
<dbReference type="InterPro" id="IPR003660">
    <property type="entry name" value="HAMP_dom"/>
</dbReference>
<evidence type="ECO:0000256" key="11">
    <source>
        <dbReference type="ARBA" id="ARBA00022989"/>
    </source>
</evidence>
<gene>
    <name evidence="17" type="primary">adeS</name>
    <name evidence="17" type="ORF">DJ533_02120</name>
</gene>
<dbReference type="PANTHER" id="PTHR45528">
    <property type="entry name" value="SENSOR HISTIDINE KINASE CPXA"/>
    <property type="match status" value="1"/>
</dbReference>
<dbReference type="Proteomes" id="UP000245977">
    <property type="component" value="Plasmid pOXA58_010030"/>
</dbReference>
<dbReference type="NCBIfam" id="NF012226">
    <property type="entry name" value="AdeS_HK"/>
    <property type="match status" value="1"/>
</dbReference>
<dbReference type="PROSITE" id="PS50109">
    <property type="entry name" value="HIS_KIN"/>
    <property type="match status" value="1"/>
</dbReference>